<dbReference type="AlphaFoldDB" id="A0A1I8IJL5"/>
<feature type="coiled-coil region" evidence="1">
    <location>
        <begin position="11"/>
        <end position="38"/>
    </location>
</feature>
<feature type="region of interest" description="Disordered" evidence="2">
    <location>
        <begin position="215"/>
        <end position="259"/>
    </location>
</feature>
<evidence type="ECO:0000313" key="4">
    <source>
        <dbReference type="WBParaSite" id="maker-uti_cns_0013213-snap-gene-0.4-mRNA-1"/>
    </source>
</evidence>
<name>A0A1I8IJL5_9PLAT</name>
<evidence type="ECO:0000256" key="2">
    <source>
        <dbReference type="SAM" id="MobiDB-lite"/>
    </source>
</evidence>
<dbReference type="WBParaSite" id="maker-uti_cns_0013213-snap-gene-0.4-mRNA-1">
    <property type="protein sequence ID" value="maker-uti_cns_0013213-snap-gene-0.4-mRNA-1"/>
    <property type="gene ID" value="maker-uti_cns_0013213-snap-gene-0.4"/>
</dbReference>
<reference evidence="4" key="1">
    <citation type="submission" date="2016-11" db="UniProtKB">
        <authorList>
            <consortium name="WormBaseParasite"/>
        </authorList>
    </citation>
    <scope>IDENTIFICATION</scope>
</reference>
<sequence>ESAVAAKSNELEQLRVHLNECTTKNALLEKQLNALHEDNTALSIKYSDLQTQLQHSDEVIQSTKRLEDALISTDRDLQQSRRDMELMRCQMASNELIMKHMRESLEKKRELDGEQARLRRLIEEKSSGSLFTKNGGAGGEETVDALRARLRELEKKSELQSLRHEELMLELEASKKKQKYEQLRHLASTADRVSEGGSVSDALLGADLEINDGNSAASGLGVAASASAGGSRASSSRHAVPNSECPSVVAPLRQEETLK</sequence>
<organism evidence="3 4">
    <name type="scientific">Macrostomum lignano</name>
    <dbReference type="NCBI Taxonomy" id="282301"/>
    <lineage>
        <taxon>Eukaryota</taxon>
        <taxon>Metazoa</taxon>
        <taxon>Spiralia</taxon>
        <taxon>Lophotrochozoa</taxon>
        <taxon>Platyhelminthes</taxon>
        <taxon>Rhabditophora</taxon>
        <taxon>Macrostomorpha</taxon>
        <taxon>Macrostomida</taxon>
        <taxon>Macrostomidae</taxon>
        <taxon>Macrostomum</taxon>
    </lineage>
</organism>
<dbReference type="Proteomes" id="UP000095280">
    <property type="component" value="Unplaced"/>
</dbReference>
<protein>
    <submittedName>
        <fullName evidence="4">HOOK domain-containing protein</fullName>
    </submittedName>
</protein>
<keyword evidence="1" id="KW-0175">Coiled coil</keyword>
<accession>A0A1I8IJL5</accession>
<feature type="compositionally biased region" description="Low complexity" evidence="2">
    <location>
        <begin position="215"/>
        <end position="240"/>
    </location>
</feature>
<evidence type="ECO:0000256" key="1">
    <source>
        <dbReference type="SAM" id="Coils"/>
    </source>
</evidence>
<feature type="coiled-coil region" evidence="1">
    <location>
        <begin position="104"/>
        <end position="170"/>
    </location>
</feature>
<evidence type="ECO:0000313" key="3">
    <source>
        <dbReference type="Proteomes" id="UP000095280"/>
    </source>
</evidence>
<proteinExistence type="predicted"/>
<keyword evidence="3" id="KW-1185">Reference proteome</keyword>